<keyword evidence="14" id="KW-0902">Two-component regulatory system</keyword>
<keyword evidence="9" id="KW-0597">Phosphoprotein</keyword>
<evidence type="ECO:0000256" key="13">
    <source>
        <dbReference type="ARBA" id="ARBA00023004"/>
    </source>
</evidence>
<dbReference type="Gene3D" id="1.20.5.1930">
    <property type="match status" value="1"/>
</dbReference>
<comment type="cofactor">
    <cofactor evidence="2">
        <name>[4Fe-4S] cluster</name>
        <dbReference type="ChEBI" id="CHEBI:49883"/>
    </cofactor>
</comment>
<dbReference type="GO" id="GO:0051539">
    <property type="term" value="F:4 iron, 4 sulfur cluster binding"/>
    <property type="evidence" value="ECO:0007669"/>
    <property type="project" value="UniProtKB-KW"/>
</dbReference>
<dbReference type="SUPFAM" id="SSF55874">
    <property type="entry name" value="ATPase domain of HSP90 chaperone/DNA topoisomerase II/histidine kinase"/>
    <property type="match status" value="1"/>
</dbReference>
<comment type="subcellular location">
    <subcellularLocation>
        <location evidence="4">Cytoplasm</location>
    </subcellularLocation>
    <subcellularLocation>
        <location evidence="3">Membrane</location>
    </subcellularLocation>
</comment>
<protein>
    <recommendedName>
        <fullName evidence="6">Oxygen sensor histidine kinase NreB</fullName>
        <ecNumber evidence="5">2.7.13.3</ecNumber>
    </recommendedName>
    <alternativeName>
        <fullName evidence="17">Nitrogen regulation protein B</fullName>
    </alternativeName>
</protein>
<feature type="transmembrane region" description="Helical" evidence="18">
    <location>
        <begin position="107"/>
        <end position="128"/>
    </location>
</feature>
<dbReference type="GO" id="GO:0046983">
    <property type="term" value="F:protein dimerization activity"/>
    <property type="evidence" value="ECO:0007669"/>
    <property type="project" value="InterPro"/>
</dbReference>
<dbReference type="GO" id="GO:0016020">
    <property type="term" value="C:membrane"/>
    <property type="evidence" value="ECO:0007669"/>
    <property type="project" value="UniProtKB-SubCell"/>
</dbReference>
<evidence type="ECO:0000256" key="15">
    <source>
        <dbReference type="ARBA" id="ARBA00023014"/>
    </source>
</evidence>
<evidence type="ECO:0000313" key="22">
    <source>
        <dbReference type="Proteomes" id="UP000321638"/>
    </source>
</evidence>
<keyword evidence="11" id="KW-0479">Metal-binding</keyword>
<dbReference type="SMART" id="SM00304">
    <property type="entry name" value="HAMP"/>
    <property type="match status" value="1"/>
</dbReference>
<evidence type="ECO:0000256" key="4">
    <source>
        <dbReference type="ARBA" id="ARBA00004496"/>
    </source>
</evidence>
<keyword evidence="18" id="KW-0472">Membrane</keyword>
<evidence type="ECO:0000259" key="19">
    <source>
        <dbReference type="PROSITE" id="PS50109"/>
    </source>
</evidence>
<gene>
    <name evidence="21" type="ORF">FHP25_04695</name>
</gene>
<feature type="domain" description="HAMP" evidence="20">
    <location>
        <begin position="280"/>
        <end position="332"/>
    </location>
</feature>
<dbReference type="PANTHER" id="PTHR24421:SF58">
    <property type="entry name" value="SIGNAL TRANSDUCTION HISTIDINE-PROTEIN KINASE_PHOSPHATASE UHPB"/>
    <property type="match status" value="1"/>
</dbReference>
<keyword evidence="22" id="KW-1185">Reference proteome</keyword>
<dbReference type="InterPro" id="IPR011712">
    <property type="entry name" value="Sig_transdc_His_kin_sub3_dim/P"/>
</dbReference>
<evidence type="ECO:0000256" key="1">
    <source>
        <dbReference type="ARBA" id="ARBA00000085"/>
    </source>
</evidence>
<dbReference type="Pfam" id="PF02518">
    <property type="entry name" value="HATPase_c"/>
    <property type="match status" value="1"/>
</dbReference>
<keyword evidence="8" id="KW-0963">Cytoplasm</keyword>
<evidence type="ECO:0000256" key="8">
    <source>
        <dbReference type="ARBA" id="ARBA00022490"/>
    </source>
</evidence>
<keyword evidence="13" id="KW-0408">Iron</keyword>
<evidence type="ECO:0000256" key="7">
    <source>
        <dbReference type="ARBA" id="ARBA00022485"/>
    </source>
</evidence>
<evidence type="ECO:0000313" key="21">
    <source>
        <dbReference type="EMBL" id="TXL80335.1"/>
    </source>
</evidence>
<keyword evidence="18" id="KW-0812">Transmembrane</keyword>
<dbReference type="InterPro" id="IPR050482">
    <property type="entry name" value="Sensor_HK_TwoCompSys"/>
</dbReference>
<evidence type="ECO:0000256" key="11">
    <source>
        <dbReference type="ARBA" id="ARBA00022723"/>
    </source>
</evidence>
<evidence type="ECO:0000256" key="3">
    <source>
        <dbReference type="ARBA" id="ARBA00004370"/>
    </source>
</evidence>
<evidence type="ECO:0000256" key="9">
    <source>
        <dbReference type="ARBA" id="ARBA00022553"/>
    </source>
</evidence>
<dbReference type="EC" id="2.7.13.3" evidence="5"/>
<name>A0A5C8PSY5_9HYPH</name>
<keyword evidence="15" id="KW-0411">Iron-sulfur</keyword>
<dbReference type="PROSITE" id="PS50885">
    <property type="entry name" value="HAMP"/>
    <property type="match status" value="1"/>
</dbReference>
<proteinExistence type="predicted"/>
<evidence type="ECO:0000259" key="20">
    <source>
        <dbReference type="PROSITE" id="PS50885"/>
    </source>
</evidence>
<evidence type="ECO:0000256" key="2">
    <source>
        <dbReference type="ARBA" id="ARBA00001966"/>
    </source>
</evidence>
<comment type="caution">
    <text evidence="21">The sequence shown here is derived from an EMBL/GenBank/DDBJ whole genome shotgun (WGS) entry which is preliminary data.</text>
</comment>
<evidence type="ECO:0000256" key="10">
    <source>
        <dbReference type="ARBA" id="ARBA00022679"/>
    </source>
</evidence>
<evidence type="ECO:0000256" key="18">
    <source>
        <dbReference type="SAM" id="Phobius"/>
    </source>
</evidence>
<comment type="function">
    <text evidence="16">Member of the two-component regulatory system NreB/NreC involved in the control of dissimilatory nitrate/nitrite reduction in response to oxygen. NreB functions as a direct oxygen sensor histidine kinase which is autophosphorylated, in the absence of oxygen, probably at the conserved histidine residue, and transfers its phosphate group probably to a conserved aspartate residue of NreC. NreB/NreC activates the expression of the nitrate (narGHJI) and nitrite (nir) reductase operons, as well as the putative nitrate transporter gene narT.</text>
</comment>
<dbReference type="PRINTS" id="PR00344">
    <property type="entry name" value="BCTRLSENSOR"/>
</dbReference>
<dbReference type="PROSITE" id="PS50109">
    <property type="entry name" value="HIS_KIN"/>
    <property type="match status" value="1"/>
</dbReference>
<dbReference type="OrthoDB" id="9778496at2"/>
<dbReference type="Gene3D" id="3.30.565.10">
    <property type="entry name" value="Histidine kinase-like ATPase, C-terminal domain"/>
    <property type="match status" value="1"/>
</dbReference>
<dbReference type="GO" id="GO:0005737">
    <property type="term" value="C:cytoplasm"/>
    <property type="evidence" value="ECO:0007669"/>
    <property type="project" value="UniProtKB-SubCell"/>
</dbReference>
<evidence type="ECO:0000256" key="6">
    <source>
        <dbReference type="ARBA" id="ARBA00017322"/>
    </source>
</evidence>
<dbReference type="GO" id="GO:0046872">
    <property type="term" value="F:metal ion binding"/>
    <property type="evidence" value="ECO:0007669"/>
    <property type="project" value="UniProtKB-KW"/>
</dbReference>
<evidence type="ECO:0000256" key="5">
    <source>
        <dbReference type="ARBA" id="ARBA00012438"/>
    </source>
</evidence>
<dbReference type="Gene3D" id="6.10.340.10">
    <property type="match status" value="1"/>
</dbReference>
<feature type="transmembrane region" description="Helical" evidence="18">
    <location>
        <begin position="260"/>
        <end position="279"/>
    </location>
</feature>
<dbReference type="InterPro" id="IPR004358">
    <property type="entry name" value="Sig_transdc_His_kin-like_C"/>
</dbReference>
<keyword evidence="10" id="KW-0808">Transferase</keyword>
<comment type="catalytic activity">
    <reaction evidence="1">
        <text>ATP + protein L-histidine = ADP + protein N-phospho-L-histidine.</text>
        <dbReference type="EC" id="2.7.13.3"/>
    </reaction>
</comment>
<dbReference type="EMBL" id="VDUZ01000004">
    <property type="protein sequence ID" value="TXL80335.1"/>
    <property type="molecule type" value="Genomic_DNA"/>
</dbReference>
<dbReference type="InterPro" id="IPR003594">
    <property type="entry name" value="HATPase_dom"/>
</dbReference>
<reference evidence="21 22" key="1">
    <citation type="submission" date="2019-06" db="EMBL/GenBank/DDBJ databases">
        <title>New taxonomy in bacterial strain CC-CFT640, isolated from vineyard.</title>
        <authorList>
            <person name="Lin S.-Y."/>
            <person name="Tsai C.-F."/>
            <person name="Young C.-C."/>
        </authorList>
    </citation>
    <scope>NUCLEOTIDE SEQUENCE [LARGE SCALE GENOMIC DNA]</scope>
    <source>
        <strain evidence="21 22">CC-CFT640</strain>
    </source>
</reference>
<keyword evidence="12 21" id="KW-0418">Kinase</keyword>
<dbReference type="InterPro" id="IPR005467">
    <property type="entry name" value="His_kinase_dom"/>
</dbReference>
<evidence type="ECO:0000256" key="16">
    <source>
        <dbReference type="ARBA" id="ARBA00024827"/>
    </source>
</evidence>
<dbReference type="CDD" id="cd16917">
    <property type="entry name" value="HATPase_UhpB-NarQ-NarX-like"/>
    <property type="match status" value="1"/>
</dbReference>
<organism evidence="21 22">
    <name type="scientific">Vineibacter terrae</name>
    <dbReference type="NCBI Taxonomy" id="2586908"/>
    <lineage>
        <taxon>Bacteria</taxon>
        <taxon>Pseudomonadati</taxon>
        <taxon>Pseudomonadota</taxon>
        <taxon>Alphaproteobacteria</taxon>
        <taxon>Hyphomicrobiales</taxon>
        <taxon>Vineibacter</taxon>
    </lineage>
</organism>
<dbReference type="InterPro" id="IPR036890">
    <property type="entry name" value="HATPase_C_sf"/>
</dbReference>
<keyword evidence="7" id="KW-0004">4Fe-4S</keyword>
<feature type="domain" description="Histidine kinase" evidence="19">
    <location>
        <begin position="355"/>
        <end position="560"/>
    </location>
</feature>
<evidence type="ECO:0000256" key="12">
    <source>
        <dbReference type="ARBA" id="ARBA00022777"/>
    </source>
</evidence>
<dbReference type="InterPro" id="IPR003660">
    <property type="entry name" value="HAMP_dom"/>
</dbReference>
<dbReference type="Proteomes" id="UP000321638">
    <property type="component" value="Unassembled WGS sequence"/>
</dbReference>
<keyword evidence="18" id="KW-1133">Transmembrane helix</keyword>
<sequence>MICPWLPPDILSHANQGMGPLVRRQVPKFIAQCSRVPATRRSCMDMHLRPRRSATIAGEASAVSTALRDEDGDSPDAAAPPAARHRRTITGILSRWLWYDRSVRTQLLGTFVVINLVAGFAAAVIVIYNGQRAIEAELAASVDVAERFVRGTVSWLARDTSRTLGLDDLAVRLRHPRHVRILVIDADGRTVSPPPGDDADGAAGPAQDAAAPAWFQALVQVDNLRRDVPVVVGGQHVGTIVVVGQAADEITEIWQDASGLALLALILNATVFAVLYVALGRVLHPLTSLAGGLRALEQGQLRHRLRRPAVRELADIAGRFNALADSIAAARTDNARLNRHLVTVQDDERRQIAMELHDELGPCLFGLKANVASIDRLARELPMDAAQRIHERVASIGTITDRMRVLNRDLLGRLRPMALGHVPLADAIASLVADFEGKVPDRCITFEIGRVTHSYGNGVDLTVFRCVQEGITNAARHAGAATIAVTLAEQAAEPRHADDAMPALLLLSVRDDGHGIAPDARPGLGWRGMEERVRALGGRLTLVSEPNGGTRLDVAIPIEAADTMESMEKDHATAGDGIGSSEHGRP</sequence>
<dbReference type="PANTHER" id="PTHR24421">
    <property type="entry name" value="NITRATE/NITRITE SENSOR PROTEIN NARX-RELATED"/>
    <property type="match status" value="1"/>
</dbReference>
<evidence type="ECO:0000256" key="14">
    <source>
        <dbReference type="ARBA" id="ARBA00023012"/>
    </source>
</evidence>
<dbReference type="SMART" id="SM00387">
    <property type="entry name" value="HATPase_c"/>
    <property type="match status" value="1"/>
</dbReference>
<accession>A0A5C8PSY5</accession>
<dbReference type="AlphaFoldDB" id="A0A5C8PSY5"/>
<evidence type="ECO:0000256" key="17">
    <source>
        <dbReference type="ARBA" id="ARBA00030800"/>
    </source>
</evidence>
<dbReference type="GO" id="GO:0000155">
    <property type="term" value="F:phosphorelay sensor kinase activity"/>
    <property type="evidence" value="ECO:0007669"/>
    <property type="project" value="InterPro"/>
</dbReference>
<dbReference type="Pfam" id="PF07730">
    <property type="entry name" value="HisKA_3"/>
    <property type="match status" value="1"/>
</dbReference>